<dbReference type="Gramene" id="PUZ42871">
    <property type="protein sequence ID" value="PUZ42871"/>
    <property type="gene ID" value="GQ55_9G616700"/>
</dbReference>
<keyword evidence="3" id="KW-1185">Reference proteome</keyword>
<feature type="region of interest" description="Disordered" evidence="1">
    <location>
        <begin position="198"/>
        <end position="235"/>
    </location>
</feature>
<protein>
    <submittedName>
        <fullName evidence="2">Uncharacterized protein</fullName>
    </submittedName>
</protein>
<feature type="region of interest" description="Disordered" evidence="1">
    <location>
        <begin position="95"/>
        <end position="177"/>
    </location>
</feature>
<dbReference type="Proteomes" id="UP000244336">
    <property type="component" value="Chromosome 9"/>
</dbReference>
<accession>A0A2T7CHP8</accession>
<name>A0A2T7CHP8_9POAL</name>
<evidence type="ECO:0000313" key="3">
    <source>
        <dbReference type="Proteomes" id="UP000244336"/>
    </source>
</evidence>
<organism evidence="2 3">
    <name type="scientific">Panicum hallii var. hallii</name>
    <dbReference type="NCBI Taxonomy" id="1504633"/>
    <lineage>
        <taxon>Eukaryota</taxon>
        <taxon>Viridiplantae</taxon>
        <taxon>Streptophyta</taxon>
        <taxon>Embryophyta</taxon>
        <taxon>Tracheophyta</taxon>
        <taxon>Spermatophyta</taxon>
        <taxon>Magnoliopsida</taxon>
        <taxon>Liliopsida</taxon>
        <taxon>Poales</taxon>
        <taxon>Poaceae</taxon>
        <taxon>PACMAD clade</taxon>
        <taxon>Panicoideae</taxon>
        <taxon>Panicodae</taxon>
        <taxon>Paniceae</taxon>
        <taxon>Panicinae</taxon>
        <taxon>Panicum</taxon>
        <taxon>Panicum sect. Panicum</taxon>
    </lineage>
</organism>
<dbReference type="AlphaFoldDB" id="A0A2T7CHP8"/>
<dbReference type="STRING" id="1504633.A0A2T7CHP8"/>
<dbReference type="EMBL" id="CM009757">
    <property type="protein sequence ID" value="PUZ42871.1"/>
    <property type="molecule type" value="Genomic_DNA"/>
</dbReference>
<feature type="compositionally biased region" description="Pro residues" evidence="1">
    <location>
        <begin position="110"/>
        <end position="122"/>
    </location>
</feature>
<dbReference type="OrthoDB" id="2162994at2759"/>
<feature type="compositionally biased region" description="Basic residues" evidence="1">
    <location>
        <begin position="130"/>
        <end position="139"/>
    </location>
</feature>
<proteinExistence type="predicted"/>
<sequence>MAGLEAAEENPAAAADEHAGGADASLNAFFDHAGLELAAGGGGQGAEEEEELEWLSNMDAFPSVETMAAEVEAVPSRPSAGLGCLGALPHVVGPRTKGLRRRRRVTAPWSLPPVLPPRPRPPACGAGARTARRRRRRSGGRAPPAPARCATRAACGSSPGGSSRSTAPSAAPPSPRCCTPTPTAASWRCAATWRRRPLPAAAARAPGPAAPSAPRRALPPPPPASDATGNRLPPSEKWSLLSRRWRMGMIGDHDYLRSILICVVCVCNS</sequence>
<evidence type="ECO:0000313" key="2">
    <source>
        <dbReference type="EMBL" id="PUZ42871.1"/>
    </source>
</evidence>
<evidence type="ECO:0000256" key="1">
    <source>
        <dbReference type="SAM" id="MobiDB-lite"/>
    </source>
</evidence>
<feature type="compositionally biased region" description="Low complexity" evidence="1">
    <location>
        <begin position="198"/>
        <end position="216"/>
    </location>
</feature>
<reference evidence="2 3" key="1">
    <citation type="submission" date="2018-04" db="EMBL/GenBank/DDBJ databases">
        <title>WGS assembly of Panicum hallii var. hallii HAL2.</title>
        <authorList>
            <person name="Lovell J."/>
            <person name="Jenkins J."/>
            <person name="Lowry D."/>
            <person name="Mamidi S."/>
            <person name="Sreedasyam A."/>
            <person name="Weng X."/>
            <person name="Barry K."/>
            <person name="Bonette J."/>
            <person name="Campitelli B."/>
            <person name="Daum C."/>
            <person name="Gordon S."/>
            <person name="Gould B."/>
            <person name="Lipzen A."/>
            <person name="MacQueen A."/>
            <person name="Palacio-Mejia J."/>
            <person name="Plott C."/>
            <person name="Shakirov E."/>
            <person name="Shu S."/>
            <person name="Yoshinaga Y."/>
            <person name="Zane M."/>
            <person name="Rokhsar D."/>
            <person name="Grimwood J."/>
            <person name="Schmutz J."/>
            <person name="Juenger T."/>
        </authorList>
    </citation>
    <scope>NUCLEOTIDE SEQUENCE [LARGE SCALE GENOMIC DNA]</scope>
    <source>
        <strain evidence="3">cv. HAL2</strain>
    </source>
</reference>
<feature type="compositionally biased region" description="Low complexity" evidence="1">
    <location>
        <begin position="147"/>
        <end position="169"/>
    </location>
</feature>
<gene>
    <name evidence="2" type="ORF">GQ55_9G616700</name>
</gene>